<dbReference type="Gramene" id="CDP22099">
    <property type="protein sequence ID" value="CDP22099"/>
    <property type="gene ID" value="GSCOC_T00005361001"/>
</dbReference>
<evidence type="ECO:0000256" key="3">
    <source>
        <dbReference type="ARBA" id="ARBA00022679"/>
    </source>
</evidence>
<gene>
    <name evidence="7" type="ORF">GSCOC_T00005361001</name>
</gene>
<keyword evidence="2" id="KW-0723">Serine/threonine-protein kinase</keyword>
<dbReference type="OMA" id="FQGIFEE"/>
<comment type="similarity">
    <text evidence="1">Belongs to the protein kinase superfamily. CAMK Ser/Thr protein kinase family. CaMK subfamily.</text>
</comment>
<evidence type="ECO:0000256" key="5">
    <source>
        <dbReference type="ARBA" id="ARBA00022777"/>
    </source>
</evidence>
<name>A0A068VNA8_COFCA</name>
<dbReference type="PhylomeDB" id="A0A068VNA8"/>
<keyword evidence="8" id="KW-1185">Reference proteome</keyword>
<evidence type="ECO:0000256" key="1">
    <source>
        <dbReference type="ARBA" id="ARBA00005354"/>
    </source>
</evidence>
<keyword evidence="6" id="KW-0067">ATP-binding</keyword>
<dbReference type="Proteomes" id="UP000295252">
    <property type="component" value="Unassembled WGS sequence"/>
</dbReference>
<accession>A0A068VNA8</accession>
<protein>
    <submittedName>
        <fullName evidence="7">DH200=94 genomic scaffold, scaffold_10279</fullName>
    </submittedName>
</protein>
<dbReference type="SUPFAM" id="SSF56112">
    <property type="entry name" value="Protein kinase-like (PK-like)"/>
    <property type="match status" value="1"/>
</dbReference>
<dbReference type="OrthoDB" id="9948461at2759"/>
<dbReference type="InterPro" id="IPR050205">
    <property type="entry name" value="CDPK_Ser/Thr_kinases"/>
</dbReference>
<proteinExistence type="inferred from homology"/>
<evidence type="ECO:0000256" key="2">
    <source>
        <dbReference type="ARBA" id="ARBA00022527"/>
    </source>
</evidence>
<keyword evidence="4" id="KW-0547">Nucleotide-binding</keyword>
<dbReference type="PANTHER" id="PTHR24349">
    <property type="entry name" value="SERINE/THREONINE-PROTEIN KINASE"/>
    <property type="match status" value="1"/>
</dbReference>
<dbReference type="InterPro" id="IPR011009">
    <property type="entry name" value="Kinase-like_dom_sf"/>
</dbReference>
<dbReference type="EMBL" id="HG749363">
    <property type="protein sequence ID" value="CDP22099.1"/>
    <property type="molecule type" value="Genomic_DNA"/>
</dbReference>
<dbReference type="AlphaFoldDB" id="A0A068VNA8"/>
<reference evidence="8" key="1">
    <citation type="journal article" date="2014" name="Science">
        <title>The coffee genome provides insight into the convergent evolution of caffeine biosynthesis.</title>
        <authorList>
            <person name="Denoeud F."/>
            <person name="Carretero-Paulet L."/>
            <person name="Dereeper A."/>
            <person name="Droc G."/>
            <person name="Guyot R."/>
            <person name="Pietrella M."/>
            <person name="Zheng C."/>
            <person name="Alberti A."/>
            <person name="Anthony F."/>
            <person name="Aprea G."/>
            <person name="Aury J.M."/>
            <person name="Bento P."/>
            <person name="Bernard M."/>
            <person name="Bocs S."/>
            <person name="Campa C."/>
            <person name="Cenci A."/>
            <person name="Combes M.C."/>
            <person name="Crouzillat D."/>
            <person name="Da Silva C."/>
            <person name="Daddiego L."/>
            <person name="De Bellis F."/>
            <person name="Dussert S."/>
            <person name="Garsmeur O."/>
            <person name="Gayraud T."/>
            <person name="Guignon V."/>
            <person name="Jahn K."/>
            <person name="Jamilloux V."/>
            <person name="Joet T."/>
            <person name="Labadie K."/>
            <person name="Lan T."/>
            <person name="Leclercq J."/>
            <person name="Lepelley M."/>
            <person name="Leroy T."/>
            <person name="Li L.T."/>
            <person name="Librado P."/>
            <person name="Lopez L."/>
            <person name="Munoz A."/>
            <person name="Noel B."/>
            <person name="Pallavicini A."/>
            <person name="Perrotta G."/>
            <person name="Poncet V."/>
            <person name="Pot D."/>
            <person name="Priyono X."/>
            <person name="Rigoreau M."/>
            <person name="Rouard M."/>
            <person name="Rozas J."/>
            <person name="Tranchant-Dubreuil C."/>
            <person name="VanBuren R."/>
            <person name="Zhang Q."/>
            <person name="Andrade A.C."/>
            <person name="Argout X."/>
            <person name="Bertrand B."/>
            <person name="de Kochko A."/>
            <person name="Graziosi G."/>
            <person name="Henry R.J."/>
            <person name="Jayarama X."/>
            <person name="Ming R."/>
            <person name="Nagai C."/>
            <person name="Rounsley S."/>
            <person name="Sankoff D."/>
            <person name="Giuliano G."/>
            <person name="Albert V.A."/>
            <person name="Wincker P."/>
            <person name="Lashermes P."/>
        </authorList>
    </citation>
    <scope>NUCLEOTIDE SEQUENCE [LARGE SCALE GENOMIC DNA]</scope>
    <source>
        <strain evidence="8">cv. DH200-94</strain>
    </source>
</reference>
<evidence type="ECO:0000313" key="7">
    <source>
        <dbReference type="EMBL" id="CDP22099.1"/>
    </source>
</evidence>
<organism evidence="7 8">
    <name type="scientific">Coffea canephora</name>
    <name type="common">Robusta coffee</name>
    <dbReference type="NCBI Taxonomy" id="49390"/>
    <lineage>
        <taxon>Eukaryota</taxon>
        <taxon>Viridiplantae</taxon>
        <taxon>Streptophyta</taxon>
        <taxon>Embryophyta</taxon>
        <taxon>Tracheophyta</taxon>
        <taxon>Spermatophyta</taxon>
        <taxon>Magnoliopsida</taxon>
        <taxon>eudicotyledons</taxon>
        <taxon>Gunneridae</taxon>
        <taxon>Pentapetalae</taxon>
        <taxon>asterids</taxon>
        <taxon>lamiids</taxon>
        <taxon>Gentianales</taxon>
        <taxon>Rubiaceae</taxon>
        <taxon>Ixoroideae</taxon>
        <taxon>Gardenieae complex</taxon>
        <taxon>Bertiereae - Coffeeae clade</taxon>
        <taxon>Coffeeae</taxon>
        <taxon>Coffea</taxon>
    </lineage>
</organism>
<evidence type="ECO:0000313" key="8">
    <source>
        <dbReference type="Proteomes" id="UP000295252"/>
    </source>
</evidence>
<dbReference type="Gene3D" id="1.10.510.10">
    <property type="entry name" value="Transferase(Phosphotransferase) domain 1"/>
    <property type="match status" value="1"/>
</dbReference>
<dbReference type="STRING" id="49390.A0A068VNA8"/>
<keyword evidence="3" id="KW-0808">Transferase</keyword>
<sequence>MARQNFRSKISVILACASENDKGIFYEILAGRLDFQSSPWPSISSGAKDLVRKMLTMDPRKRITAAKPLEHQWLKEGGEASDTPIDSVVQIRMKQFRAMNKLKKLALKVMNRFVNFFGHRGFHNELVNTFDSHS</sequence>
<evidence type="ECO:0000256" key="6">
    <source>
        <dbReference type="ARBA" id="ARBA00022840"/>
    </source>
</evidence>
<dbReference type="InParanoid" id="A0A068VNA8"/>
<dbReference type="GO" id="GO:0005524">
    <property type="term" value="F:ATP binding"/>
    <property type="evidence" value="ECO:0007669"/>
    <property type="project" value="UniProtKB-KW"/>
</dbReference>
<keyword evidence="5" id="KW-0418">Kinase</keyword>
<dbReference type="GO" id="GO:0004674">
    <property type="term" value="F:protein serine/threonine kinase activity"/>
    <property type="evidence" value="ECO:0007669"/>
    <property type="project" value="UniProtKB-KW"/>
</dbReference>
<evidence type="ECO:0000256" key="4">
    <source>
        <dbReference type="ARBA" id="ARBA00022741"/>
    </source>
</evidence>